<protein>
    <submittedName>
        <fullName evidence="2">Uncharacterized protein</fullName>
    </submittedName>
</protein>
<keyword evidence="3" id="KW-1185">Reference proteome</keyword>
<proteinExistence type="predicted"/>
<name>A0A444TXK6_ACIRT</name>
<reference evidence="2 3" key="1">
    <citation type="submission" date="2019-01" db="EMBL/GenBank/DDBJ databases">
        <title>Draft Genome and Complete Hox-Cluster Characterization of the Sterlet Sturgeon (Acipenser ruthenus).</title>
        <authorList>
            <person name="Wei Q."/>
        </authorList>
    </citation>
    <scope>NUCLEOTIDE SEQUENCE [LARGE SCALE GENOMIC DNA]</scope>
    <source>
        <strain evidence="2">WHYD16114868_AA</strain>
        <tissue evidence="2">Blood</tissue>
    </source>
</reference>
<evidence type="ECO:0000256" key="1">
    <source>
        <dbReference type="SAM" id="MobiDB-lite"/>
    </source>
</evidence>
<dbReference type="Proteomes" id="UP000289886">
    <property type="component" value="Unassembled WGS sequence"/>
</dbReference>
<evidence type="ECO:0000313" key="3">
    <source>
        <dbReference type="Proteomes" id="UP000289886"/>
    </source>
</evidence>
<feature type="compositionally biased region" description="Polar residues" evidence="1">
    <location>
        <begin position="108"/>
        <end position="129"/>
    </location>
</feature>
<sequence>MDAVKKTQQTLLDSLHLVKESWAAVFPETVSNCFRKGGFVCATDSEEQIDIDALADVAIPDNLTAEQFEAMVEFDSQEETAGGQWDRPLQYEVLAVQSPDPGLCPGPQATNSSKQANPGPQAIITSTPGPQAIITPSRLSL</sequence>
<gene>
    <name evidence="2" type="ORF">EOD39_10517</name>
</gene>
<accession>A0A444TXK6</accession>
<evidence type="ECO:0000313" key="2">
    <source>
        <dbReference type="EMBL" id="RXM27638.1"/>
    </source>
</evidence>
<dbReference type="AlphaFoldDB" id="A0A444TXK6"/>
<feature type="region of interest" description="Disordered" evidence="1">
    <location>
        <begin position="97"/>
        <end position="141"/>
    </location>
</feature>
<comment type="caution">
    <text evidence="2">The sequence shown here is derived from an EMBL/GenBank/DDBJ whole genome shotgun (WGS) entry which is preliminary data.</text>
</comment>
<organism evidence="2 3">
    <name type="scientific">Acipenser ruthenus</name>
    <name type="common">Sterlet sturgeon</name>
    <dbReference type="NCBI Taxonomy" id="7906"/>
    <lineage>
        <taxon>Eukaryota</taxon>
        <taxon>Metazoa</taxon>
        <taxon>Chordata</taxon>
        <taxon>Craniata</taxon>
        <taxon>Vertebrata</taxon>
        <taxon>Euteleostomi</taxon>
        <taxon>Actinopterygii</taxon>
        <taxon>Chondrostei</taxon>
        <taxon>Acipenseriformes</taxon>
        <taxon>Acipenseridae</taxon>
        <taxon>Acipenser</taxon>
    </lineage>
</organism>
<dbReference type="EMBL" id="SCEB01215795">
    <property type="protein sequence ID" value="RXM27638.1"/>
    <property type="molecule type" value="Genomic_DNA"/>
</dbReference>